<keyword evidence="4 8" id="KW-0479">Metal-binding</keyword>
<reference evidence="12 13" key="1">
    <citation type="submission" date="2021-06" db="EMBL/GenBank/DDBJ databases">
        <title>Caerostris extrusa draft genome.</title>
        <authorList>
            <person name="Kono N."/>
            <person name="Arakawa K."/>
        </authorList>
    </citation>
    <scope>NUCLEOTIDE SEQUENCE [LARGE SCALE GENOMIC DNA]</scope>
</reference>
<dbReference type="GO" id="GO:0005737">
    <property type="term" value="C:cytoplasm"/>
    <property type="evidence" value="ECO:0007669"/>
    <property type="project" value="TreeGrafter"/>
</dbReference>
<comment type="function">
    <text evidence="1">Destroys superoxide anion radicals which are normally produced within the cells and which are toxic to biological systems.</text>
</comment>
<dbReference type="SUPFAM" id="SSF54719">
    <property type="entry name" value="Fe,Mn superoxide dismutase (SOD), C-terminal domain"/>
    <property type="match status" value="1"/>
</dbReference>
<evidence type="ECO:0000256" key="6">
    <source>
        <dbReference type="ARBA" id="ARBA00023211"/>
    </source>
</evidence>
<dbReference type="InterPro" id="IPR036314">
    <property type="entry name" value="SOD_C_sf"/>
</dbReference>
<comment type="catalytic activity">
    <reaction evidence="7 8">
        <text>2 superoxide + 2 H(+) = H2O2 + O2</text>
        <dbReference type="Rhea" id="RHEA:20696"/>
        <dbReference type="ChEBI" id="CHEBI:15378"/>
        <dbReference type="ChEBI" id="CHEBI:15379"/>
        <dbReference type="ChEBI" id="CHEBI:16240"/>
        <dbReference type="ChEBI" id="CHEBI:18421"/>
        <dbReference type="EC" id="1.15.1.1"/>
    </reaction>
</comment>
<evidence type="ECO:0000313" key="12">
    <source>
        <dbReference type="EMBL" id="GIZ05300.1"/>
    </source>
</evidence>
<keyword evidence="5 8" id="KW-0560">Oxidoreductase</keyword>
<keyword evidence="9" id="KW-0732">Signal</keyword>
<evidence type="ECO:0000256" key="1">
    <source>
        <dbReference type="ARBA" id="ARBA00002170"/>
    </source>
</evidence>
<evidence type="ECO:0000256" key="8">
    <source>
        <dbReference type="RuleBase" id="RU000414"/>
    </source>
</evidence>
<evidence type="ECO:0000256" key="2">
    <source>
        <dbReference type="ARBA" id="ARBA00008714"/>
    </source>
</evidence>
<dbReference type="SUPFAM" id="SSF46609">
    <property type="entry name" value="Fe,Mn superoxide dismutase (SOD), N-terminal domain"/>
    <property type="match status" value="1"/>
</dbReference>
<dbReference type="InterPro" id="IPR019831">
    <property type="entry name" value="Mn/Fe_SOD_N"/>
</dbReference>
<dbReference type="EC" id="1.15.1.1" evidence="3 8"/>
<dbReference type="PANTHER" id="PTHR43595:SF2">
    <property type="entry name" value="SMALL RIBOSOMAL SUBUNIT PROTEIN MS42"/>
    <property type="match status" value="1"/>
</dbReference>
<evidence type="ECO:0000259" key="10">
    <source>
        <dbReference type="Pfam" id="PF00081"/>
    </source>
</evidence>
<accession>A0AAV4YFX4</accession>
<dbReference type="AlphaFoldDB" id="A0AAV4YFX4"/>
<dbReference type="Proteomes" id="UP001054945">
    <property type="component" value="Unassembled WGS sequence"/>
</dbReference>
<feature type="signal peptide" evidence="9">
    <location>
        <begin position="1"/>
        <end position="22"/>
    </location>
</feature>
<evidence type="ECO:0000256" key="7">
    <source>
        <dbReference type="ARBA" id="ARBA00049204"/>
    </source>
</evidence>
<evidence type="ECO:0000259" key="11">
    <source>
        <dbReference type="Pfam" id="PF02777"/>
    </source>
</evidence>
<proteinExistence type="inferred from homology"/>
<comment type="similarity">
    <text evidence="2 8">Belongs to the iron/manganese superoxide dismutase family.</text>
</comment>
<comment type="function">
    <text evidence="8">Destroys radicals which are normally produced within the cells and which are toxic to biological systems.</text>
</comment>
<sequence length="198" mass="22411">MNHYIYLTAVTFLQLIINFVKCSKIAPAFYGLERPALEYELPPLLYTFDELEPYIDEGTAKMHYFEYHGKHASRMSIIDILRNLSHIPLTYRNDLKNFGSGLLNHNLYWATISPNPHGEPRVPVGHIADKITAKFGSFLEFKATFTDMATSHFGSGGDLKSVKKLKSGDFPIKVEAHKTLNYCEGVLSEPDLLTCIPQ</sequence>
<evidence type="ECO:0000256" key="5">
    <source>
        <dbReference type="ARBA" id="ARBA00023002"/>
    </source>
</evidence>
<organism evidence="12 13">
    <name type="scientific">Caerostris extrusa</name>
    <name type="common">Bark spider</name>
    <name type="synonym">Caerostris bankana</name>
    <dbReference type="NCBI Taxonomy" id="172846"/>
    <lineage>
        <taxon>Eukaryota</taxon>
        <taxon>Metazoa</taxon>
        <taxon>Ecdysozoa</taxon>
        <taxon>Arthropoda</taxon>
        <taxon>Chelicerata</taxon>
        <taxon>Arachnida</taxon>
        <taxon>Araneae</taxon>
        <taxon>Araneomorphae</taxon>
        <taxon>Entelegynae</taxon>
        <taxon>Araneoidea</taxon>
        <taxon>Araneidae</taxon>
        <taxon>Caerostris</taxon>
    </lineage>
</organism>
<feature type="domain" description="Manganese/iron superoxide dismutase N-terminal" evidence="10">
    <location>
        <begin position="38"/>
        <end position="112"/>
    </location>
</feature>
<dbReference type="Gene3D" id="3.55.40.20">
    <property type="entry name" value="Iron/manganese superoxide dismutase, C-terminal domain"/>
    <property type="match status" value="1"/>
</dbReference>
<dbReference type="GO" id="GO:0046872">
    <property type="term" value="F:metal ion binding"/>
    <property type="evidence" value="ECO:0007669"/>
    <property type="project" value="UniProtKB-KW"/>
</dbReference>
<feature type="chain" id="PRO_5043674688" description="Superoxide dismutase" evidence="9">
    <location>
        <begin position="23"/>
        <end position="198"/>
    </location>
</feature>
<feature type="domain" description="Manganese/iron superoxide dismutase C-terminal" evidence="11">
    <location>
        <begin position="124"/>
        <end position="156"/>
    </location>
</feature>
<gene>
    <name evidence="12" type="primary">sodA2</name>
    <name evidence="12" type="ORF">CEXT_664781</name>
</gene>
<dbReference type="InterPro" id="IPR019832">
    <property type="entry name" value="Mn/Fe_SOD_C"/>
</dbReference>
<evidence type="ECO:0000313" key="13">
    <source>
        <dbReference type="Proteomes" id="UP001054945"/>
    </source>
</evidence>
<name>A0AAV4YFX4_CAEEX</name>
<dbReference type="Pfam" id="PF00081">
    <property type="entry name" value="Sod_Fe_N"/>
    <property type="match status" value="1"/>
</dbReference>
<evidence type="ECO:0000256" key="9">
    <source>
        <dbReference type="SAM" id="SignalP"/>
    </source>
</evidence>
<protein>
    <recommendedName>
        <fullName evidence="3 8">Superoxide dismutase</fullName>
        <ecNumber evidence="3 8">1.15.1.1</ecNumber>
    </recommendedName>
</protein>
<evidence type="ECO:0000256" key="4">
    <source>
        <dbReference type="ARBA" id="ARBA00022723"/>
    </source>
</evidence>
<dbReference type="EMBL" id="BPLR01019273">
    <property type="protein sequence ID" value="GIZ05300.1"/>
    <property type="molecule type" value="Genomic_DNA"/>
</dbReference>
<dbReference type="Gene3D" id="1.10.287.990">
    <property type="entry name" value="Fe,Mn superoxide dismutase (SOD) domain"/>
    <property type="match status" value="1"/>
</dbReference>
<keyword evidence="13" id="KW-1185">Reference proteome</keyword>
<comment type="caution">
    <text evidence="12">The sequence shown here is derived from an EMBL/GenBank/DDBJ whole genome shotgun (WGS) entry which is preliminary data.</text>
</comment>
<dbReference type="InterPro" id="IPR036324">
    <property type="entry name" value="Mn/Fe_SOD_N_sf"/>
</dbReference>
<dbReference type="Pfam" id="PF02777">
    <property type="entry name" value="Sod_Fe_C"/>
    <property type="match status" value="1"/>
</dbReference>
<dbReference type="GO" id="GO:0004784">
    <property type="term" value="F:superoxide dismutase activity"/>
    <property type="evidence" value="ECO:0007669"/>
    <property type="project" value="UniProtKB-EC"/>
</dbReference>
<evidence type="ECO:0000256" key="3">
    <source>
        <dbReference type="ARBA" id="ARBA00012682"/>
    </source>
</evidence>
<keyword evidence="6" id="KW-0464">Manganese</keyword>
<dbReference type="PANTHER" id="PTHR43595">
    <property type="entry name" value="37S RIBOSOMAL PROTEIN S26, MITOCHONDRIAL"/>
    <property type="match status" value="1"/>
</dbReference>